<feature type="chain" id="PRO_5020271753" evidence="1">
    <location>
        <begin position="19"/>
        <end position="117"/>
    </location>
</feature>
<comment type="caution">
    <text evidence="3">The sequence shown here is derived from an EMBL/GenBank/DDBJ whole genome shotgun (WGS) entry which is preliminary data.</text>
</comment>
<dbReference type="Gene3D" id="1.20.1270.180">
    <property type="match status" value="1"/>
</dbReference>
<proteinExistence type="predicted"/>
<evidence type="ECO:0000313" key="4">
    <source>
        <dbReference type="Proteomes" id="UP000294963"/>
    </source>
</evidence>
<gene>
    <name evidence="3" type="ORF">EC844_105147</name>
</gene>
<dbReference type="OrthoDB" id="7340239at2"/>
<dbReference type="Proteomes" id="UP000294963">
    <property type="component" value="Unassembled WGS sequence"/>
</dbReference>
<protein>
    <submittedName>
        <fullName evidence="3">Uncharacterized protein YecT (DUF1311 family)</fullName>
    </submittedName>
</protein>
<feature type="domain" description="Lysozyme inhibitor LprI-like N-terminal" evidence="2">
    <location>
        <begin position="27"/>
        <end position="112"/>
    </location>
</feature>
<evidence type="ECO:0000256" key="1">
    <source>
        <dbReference type="SAM" id="SignalP"/>
    </source>
</evidence>
<name>A0A4R1Y7Z5_ACICA</name>
<feature type="signal peptide" evidence="1">
    <location>
        <begin position="1"/>
        <end position="18"/>
    </location>
</feature>
<organism evidence="3 4">
    <name type="scientific">Acinetobacter calcoaceticus</name>
    <dbReference type="NCBI Taxonomy" id="471"/>
    <lineage>
        <taxon>Bacteria</taxon>
        <taxon>Pseudomonadati</taxon>
        <taxon>Pseudomonadota</taxon>
        <taxon>Gammaproteobacteria</taxon>
        <taxon>Moraxellales</taxon>
        <taxon>Moraxellaceae</taxon>
        <taxon>Acinetobacter</taxon>
        <taxon>Acinetobacter calcoaceticus/baumannii complex</taxon>
    </lineage>
</organism>
<dbReference type="Pfam" id="PF07007">
    <property type="entry name" value="LprI"/>
    <property type="match status" value="1"/>
</dbReference>
<dbReference type="AlphaFoldDB" id="A0A4R1Y7Z5"/>
<sequence>MRKILLFIGLFSCTAVYAQCQTSNVYTDIECYEKQLKIDKSQLNKTYNKLYSSFDDEGKSALEASQKAWLVYRDKECNGLAAYFGSQALGAGSRLITLSCEAEKTSERVKALRDYLE</sequence>
<reference evidence="3 4" key="1">
    <citation type="submission" date="2019-03" db="EMBL/GenBank/DDBJ databases">
        <title>Genomic analyses of the natural microbiome of Caenorhabditis elegans.</title>
        <authorList>
            <person name="Samuel B."/>
        </authorList>
    </citation>
    <scope>NUCLEOTIDE SEQUENCE [LARGE SCALE GENOMIC DNA]</scope>
    <source>
        <strain evidence="3 4">JUb89</strain>
    </source>
</reference>
<keyword evidence="1" id="KW-0732">Signal</keyword>
<accession>A0A4R1Y7Z5</accession>
<evidence type="ECO:0000313" key="3">
    <source>
        <dbReference type="EMBL" id="TCM68443.1"/>
    </source>
</evidence>
<keyword evidence="4" id="KW-1185">Reference proteome</keyword>
<dbReference type="InterPro" id="IPR009739">
    <property type="entry name" value="LprI-like_N"/>
</dbReference>
<evidence type="ECO:0000259" key="2">
    <source>
        <dbReference type="Pfam" id="PF07007"/>
    </source>
</evidence>
<dbReference type="EMBL" id="SLVJ01000005">
    <property type="protein sequence ID" value="TCM68443.1"/>
    <property type="molecule type" value="Genomic_DNA"/>
</dbReference>